<keyword evidence="2" id="KW-1185">Reference proteome</keyword>
<protein>
    <submittedName>
        <fullName evidence="1">Uncharacterized protein</fullName>
    </submittedName>
</protein>
<comment type="caution">
    <text evidence="1">The sequence shown here is derived from an EMBL/GenBank/DDBJ whole genome shotgun (WGS) entry which is preliminary data.</text>
</comment>
<name>A0AAU9JFZ8_9CILI</name>
<dbReference type="AlphaFoldDB" id="A0AAU9JFZ8"/>
<sequence length="374" mass="42844">MKVLKIVRSDQGKDCVRFFEIDDNCSATEFYTALQNVFGNASTLLYAPVLCDSHGNKMNFKKLDGSMTYFLTFEKKDPTNRIEIGTRDGVISLHSSNLKVFLPDEYLLKKIKALQEKAKLKLGDLAIRQEHNMAILNQSLNKVHTVLGSQSLRLIEYGSGIGNIISKMDYLGPHLKSLAGQLREISQELRMVYAYKPPPGLEPRVPRNFRNYNSADPLHQSYLKKPFNIVLKDLPMNELSPNELKRFLKFNSMLIQEDESQAPSQNTPRKQQIVQLSARPKKETISRAEPIKVMIHKEWSMGMGYIKIIGNMLKVARTPSFENCESYDLTQVINVDKAIDISHMAIELTFKAESFSLEFMDGDAFNYWYRLLKM</sequence>
<accession>A0AAU9JFZ8</accession>
<evidence type="ECO:0000313" key="1">
    <source>
        <dbReference type="EMBL" id="CAG9323025.1"/>
    </source>
</evidence>
<proteinExistence type="predicted"/>
<organism evidence="1 2">
    <name type="scientific">Blepharisma stoltei</name>
    <dbReference type="NCBI Taxonomy" id="1481888"/>
    <lineage>
        <taxon>Eukaryota</taxon>
        <taxon>Sar</taxon>
        <taxon>Alveolata</taxon>
        <taxon>Ciliophora</taxon>
        <taxon>Postciliodesmatophora</taxon>
        <taxon>Heterotrichea</taxon>
        <taxon>Heterotrichida</taxon>
        <taxon>Blepharismidae</taxon>
        <taxon>Blepharisma</taxon>
    </lineage>
</organism>
<reference evidence="1" key="1">
    <citation type="submission" date="2021-09" db="EMBL/GenBank/DDBJ databases">
        <authorList>
            <consortium name="AG Swart"/>
            <person name="Singh M."/>
            <person name="Singh A."/>
            <person name="Seah K."/>
            <person name="Emmerich C."/>
        </authorList>
    </citation>
    <scope>NUCLEOTIDE SEQUENCE</scope>
    <source>
        <strain evidence="1">ATCC30299</strain>
    </source>
</reference>
<gene>
    <name evidence="1" type="ORF">BSTOLATCC_MIC32930</name>
</gene>
<dbReference type="EMBL" id="CAJZBQ010000033">
    <property type="protein sequence ID" value="CAG9323025.1"/>
    <property type="molecule type" value="Genomic_DNA"/>
</dbReference>
<dbReference type="Proteomes" id="UP001162131">
    <property type="component" value="Unassembled WGS sequence"/>
</dbReference>
<evidence type="ECO:0000313" key="2">
    <source>
        <dbReference type="Proteomes" id="UP001162131"/>
    </source>
</evidence>